<organism evidence="7 8">
    <name type="scientific">Paraburkholderia caribensis MBA4</name>
    <dbReference type="NCBI Taxonomy" id="1323664"/>
    <lineage>
        <taxon>Bacteria</taxon>
        <taxon>Pseudomonadati</taxon>
        <taxon>Pseudomonadota</taxon>
        <taxon>Betaproteobacteria</taxon>
        <taxon>Burkholderiales</taxon>
        <taxon>Burkholderiaceae</taxon>
        <taxon>Paraburkholderia</taxon>
    </lineage>
</organism>
<keyword evidence="3" id="KW-0597">Phosphoprotein</keyword>
<dbReference type="InterPro" id="IPR004358">
    <property type="entry name" value="Sig_transdc_His_kin-like_C"/>
</dbReference>
<feature type="transmembrane region" description="Helical" evidence="5">
    <location>
        <begin position="166"/>
        <end position="186"/>
    </location>
</feature>
<evidence type="ECO:0000313" key="8">
    <source>
        <dbReference type="Proteomes" id="UP000019146"/>
    </source>
</evidence>
<dbReference type="EMBL" id="CP012748">
    <property type="protein sequence ID" value="ALL71024.1"/>
    <property type="molecule type" value="Genomic_DNA"/>
</dbReference>
<name>A0A0P0RQ00_9BURK</name>
<keyword evidence="7" id="KW-0808">Transferase</keyword>
<dbReference type="AlphaFoldDB" id="A0A0P0RQ00"/>
<evidence type="ECO:0000256" key="4">
    <source>
        <dbReference type="SAM" id="MobiDB-lite"/>
    </source>
</evidence>
<feature type="domain" description="Histidine kinase" evidence="6">
    <location>
        <begin position="358"/>
        <end position="460"/>
    </location>
</feature>
<feature type="transmembrane region" description="Helical" evidence="5">
    <location>
        <begin position="62"/>
        <end position="81"/>
    </location>
</feature>
<evidence type="ECO:0000256" key="2">
    <source>
        <dbReference type="ARBA" id="ARBA00012438"/>
    </source>
</evidence>
<dbReference type="Proteomes" id="UP000019146">
    <property type="component" value="Plasmid unnamed"/>
</dbReference>
<evidence type="ECO:0000256" key="3">
    <source>
        <dbReference type="ARBA" id="ARBA00022553"/>
    </source>
</evidence>
<accession>A0A0P0RQ00</accession>
<dbReference type="InterPro" id="IPR003594">
    <property type="entry name" value="HATPase_dom"/>
</dbReference>
<proteinExistence type="predicted"/>
<protein>
    <recommendedName>
        <fullName evidence="2">histidine kinase</fullName>
        <ecNumber evidence="2">2.7.13.3</ecNumber>
    </recommendedName>
</protein>
<geneLocation type="plasmid" evidence="8"/>
<feature type="transmembrane region" description="Helical" evidence="5">
    <location>
        <begin position="135"/>
        <end position="154"/>
    </location>
</feature>
<dbReference type="PANTHER" id="PTHR43547">
    <property type="entry name" value="TWO-COMPONENT HISTIDINE KINASE"/>
    <property type="match status" value="1"/>
</dbReference>
<comment type="catalytic activity">
    <reaction evidence="1">
        <text>ATP + protein L-histidine = ADP + protein N-phospho-L-histidine.</text>
        <dbReference type="EC" id="2.7.13.3"/>
    </reaction>
</comment>
<dbReference type="InterPro" id="IPR005467">
    <property type="entry name" value="His_kinase_dom"/>
</dbReference>
<feature type="transmembrane region" description="Helical" evidence="5">
    <location>
        <begin position="192"/>
        <end position="212"/>
    </location>
</feature>
<evidence type="ECO:0000259" key="6">
    <source>
        <dbReference type="PROSITE" id="PS50109"/>
    </source>
</evidence>
<dbReference type="InterPro" id="IPR036890">
    <property type="entry name" value="HATPase_C_sf"/>
</dbReference>
<keyword evidence="5" id="KW-0812">Transmembrane</keyword>
<evidence type="ECO:0000256" key="1">
    <source>
        <dbReference type="ARBA" id="ARBA00000085"/>
    </source>
</evidence>
<gene>
    <name evidence="7" type="ORF">K788_0002148</name>
</gene>
<dbReference type="PANTHER" id="PTHR43547:SF2">
    <property type="entry name" value="HYBRID SIGNAL TRANSDUCTION HISTIDINE KINASE C"/>
    <property type="match status" value="1"/>
</dbReference>
<sequence>MYSTLPAFVSALFLGFGVYVLLTEGVTRLSTPFALMCMATFAWQGTWAFLFQTTSPETAGMLVKAGYFFILFLPTTFYHFVTELVERRDERPLLMASYALCVILAVLLITSDEVVAGFGVHFFGDYPRAGRLHPVHVMQTVLLAARSGWLLIVSRRQARARHRRRLLGLCLVSLCLYSLAASDYAVNYGYVFYPPGVIFIAISLGILAITIVRHGLMRQYFLAATVAQEVAMPLEVIGMHADELGNALPELLRGYQLAVRHQLLVNGLYPGQSERLPTLTRAIRRQIDSTSTVVEMSLASFTLDRLDRRSFGPQSIRHCVESALERYPFLPGERGRVSVIPIDPQLRFSGTDSLFVFVIFNLLKNALYAIESSGSGSITISAGRDGGFCVVHFNDTGPGIAADVLPHIFDPFYSTRPHGHAGGMGLDFCRRVCDAFGGTISCASTPGVLTTFTLRLPEPGSAADRAVHDPPARARRSRAGQGGIN</sequence>
<dbReference type="Pfam" id="PF02518">
    <property type="entry name" value="HATPase_c"/>
    <property type="match status" value="1"/>
</dbReference>
<dbReference type="Gene3D" id="3.30.565.10">
    <property type="entry name" value="Histidine kinase-like ATPase, C-terminal domain"/>
    <property type="match status" value="1"/>
</dbReference>
<dbReference type="GO" id="GO:0000155">
    <property type="term" value="F:phosphorelay sensor kinase activity"/>
    <property type="evidence" value="ECO:0007669"/>
    <property type="project" value="TreeGrafter"/>
</dbReference>
<reference evidence="7 8" key="1">
    <citation type="journal article" date="2014" name="Genome Announc.">
        <title>Draft Genome Sequence of the Haloacid-Degrading Burkholderia caribensis Strain MBA4.</title>
        <authorList>
            <person name="Pan Y."/>
            <person name="Kong K.F."/>
            <person name="Tsang J.S."/>
        </authorList>
    </citation>
    <scope>NUCLEOTIDE SEQUENCE [LARGE SCALE GENOMIC DNA]</scope>
    <source>
        <strain evidence="7 8">MBA4</strain>
        <plasmid evidence="8">Plasmid</plasmid>
    </source>
</reference>
<keyword evidence="7" id="KW-0418">Kinase</keyword>
<dbReference type="CDD" id="cd00075">
    <property type="entry name" value="HATPase"/>
    <property type="match status" value="1"/>
</dbReference>
<feature type="transmembrane region" description="Helical" evidence="5">
    <location>
        <begin position="6"/>
        <end position="22"/>
    </location>
</feature>
<dbReference type="SUPFAM" id="SSF55874">
    <property type="entry name" value="ATPase domain of HSP90 chaperone/DNA topoisomerase II/histidine kinase"/>
    <property type="match status" value="1"/>
</dbReference>
<dbReference type="Pfam" id="PF16927">
    <property type="entry name" value="HisKA_7TM"/>
    <property type="match status" value="1"/>
</dbReference>
<dbReference type="PRINTS" id="PR00344">
    <property type="entry name" value="BCTRLSENSOR"/>
</dbReference>
<feature type="transmembrane region" description="Helical" evidence="5">
    <location>
        <begin position="93"/>
        <end position="123"/>
    </location>
</feature>
<dbReference type="EC" id="2.7.13.3" evidence="2"/>
<evidence type="ECO:0000256" key="5">
    <source>
        <dbReference type="SAM" id="Phobius"/>
    </source>
</evidence>
<dbReference type="SMART" id="SM00387">
    <property type="entry name" value="HATPase_c"/>
    <property type="match status" value="1"/>
</dbReference>
<keyword evidence="5" id="KW-1133">Transmembrane helix</keyword>
<feature type="transmembrane region" description="Helical" evidence="5">
    <location>
        <begin position="29"/>
        <end position="50"/>
    </location>
</feature>
<dbReference type="KEGG" id="bcai:K788_0002148"/>
<keyword evidence="5" id="KW-0472">Membrane</keyword>
<dbReference type="RefSeq" id="WP_035993126.1">
    <property type="nucleotide sequence ID" value="NZ_CP012748.1"/>
</dbReference>
<evidence type="ECO:0000313" key="7">
    <source>
        <dbReference type="EMBL" id="ALL71024.1"/>
    </source>
</evidence>
<dbReference type="GeneID" id="69974427"/>
<keyword evidence="7" id="KW-0614">Plasmid</keyword>
<feature type="region of interest" description="Disordered" evidence="4">
    <location>
        <begin position="460"/>
        <end position="485"/>
    </location>
</feature>
<dbReference type="InterPro" id="IPR031621">
    <property type="entry name" value="HisKA_7TM"/>
</dbReference>
<dbReference type="PROSITE" id="PS50109">
    <property type="entry name" value="HIS_KIN"/>
    <property type="match status" value="1"/>
</dbReference>